<sequence length="254" mass="28494">MKISVITAVYNRRKTIGDALQSVLSQRDVELDTVVVDGDSDDGTSEIISQLGNQICCSIREPDSGIYDALNKGIAAAQGDVLGFLHADDWMADDQALSRVAQAMADPEVDGVYGDLVYVDAQTPNKVHRYWRSGEYDVRKFRSGWMPPHPTVYFRRGVYERFGDFNLAIKTAADYELLVRMMVRHGVRMKYIPHVMVKMRTGGASNASLKNRLQANADDRAAWTMNGLRPPIGLRLTKPLRKLPQLFWKNASSE</sequence>
<feature type="domain" description="Glycosyltransferase 2-like" evidence="1">
    <location>
        <begin position="4"/>
        <end position="145"/>
    </location>
</feature>
<dbReference type="PANTHER" id="PTHR43685:SF2">
    <property type="entry name" value="GLYCOSYLTRANSFERASE 2-LIKE DOMAIN-CONTAINING PROTEIN"/>
    <property type="match status" value="1"/>
</dbReference>
<evidence type="ECO:0000259" key="1">
    <source>
        <dbReference type="Pfam" id="PF00535"/>
    </source>
</evidence>
<dbReference type="CDD" id="cd06433">
    <property type="entry name" value="GT_2_WfgS_like"/>
    <property type="match status" value="1"/>
</dbReference>
<dbReference type="InterPro" id="IPR029044">
    <property type="entry name" value="Nucleotide-diphossugar_trans"/>
</dbReference>
<evidence type="ECO:0000313" key="2">
    <source>
        <dbReference type="EMBL" id="SMP62107.1"/>
    </source>
</evidence>
<dbReference type="RefSeq" id="WP_283433298.1">
    <property type="nucleotide sequence ID" value="NZ_FXUG01000007.1"/>
</dbReference>
<dbReference type="Gene3D" id="3.90.550.10">
    <property type="entry name" value="Spore Coat Polysaccharide Biosynthesis Protein SpsA, Chain A"/>
    <property type="match status" value="1"/>
</dbReference>
<accession>A0ABY1QBP2</accession>
<keyword evidence="3" id="KW-1185">Reference proteome</keyword>
<dbReference type="InterPro" id="IPR001173">
    <property type="entry name" value="Glyco_trans_2-like"/>
</dbReference>
<reference evidence="2 3" key="1">
    <citation type="submission" date="2017-05" db="EMBL/GenBank/DDBJ databases">
        <authorList>
            <person name="Varghese N."/>
            <person name="Submissions S."/>
        </authorList>
    </citation>
    <scope>NUCLEOTIDE SEQUENCE [LARGE SCALE GENOMIC DNA]</scope>
    <source>
        <strain evidence="2 3">DSM 25457</strain>
    </source>
</reference>
<dbReference type="InterPro" id="IPR050834">
    <property type="entry name" value="Glycosyltransf_2"/>
</dbReference>
<dbReference type="Proteomes" id="UP001158067">
    <property type="component" value="Unassembled WGS sequence"/>
</dbReference>
<dbReference type="Pfam" id="PF00535">
    <property type="entry name" value="Glycos_transf_2"/>
    <property type="match status" value="1"/>
</dbReference>
<protein>
    <submittedName>
        <fullName evidence="2">Glycosyltransferase</fullName>
    </submittedName>
</protein>
<organism evidence="2 3">
    <name type="scientific">Neorhodopirellula lusitana</name>
    <dbReference type="NCBI Taxonomy" id="445327"/>
    <lineage>
        <taxon>Bacteria</taxon>
        <taxon>Pseudomonadati</taxon>
        <taxon>Planctomycetota</taxon>
        <taxon>Planctomycetia</taxon>
        <taxon>Pirellulales</taxon>
        <taxon>Pirellulaceae</taxon>
        <taxon>Neorhodopirellula</taxon>
    </lineage>
</organism>
<dbReference type="SUPFAM" id="SSF53448">
    <property type="entry name" value="Nucleotide-diphospho-sugar transferases"/>
    <property type="match status" value="1"/>
</dbReference>
<dbReference type="PANTHER" id="PTHR43685">
    <property type="entry name" value="GLYCOSYLTRANSFERASE"/>
    <property type="match status" value="1"/>
</dbReference>
<name>A0ABY1QBP2_9BACT</name>
<dbReference type="EMBL" id="FXUG01000007">
    <property type="protein sequence ID" value="SMP62107.1"/>
    <property type="molecule type" value="Genomic_DNA"/>
</dbReference>
<gene>
    <name evidence="2" type="ORF">SAMN06265222_107234</name>
</gene>
<evidence type="ECO:0000313" key="3">
    <source>
        <dbReference type="Proteomes" id="UP001158067"/>
    </source>
</evidence>
<proteinExistence type="predicted"/>
<comment type="caution">
    <text evidence="2">The sequence shown here is derived from an EMBL/GenBank/DDBJ whole genome shotgun (WGS) entry which is preliminary data.</text>
</comment>